<comment type="caution">
    <text evidence="1">The sequence shown here is derived from an EMBL/GenBank/DDBJ whole genome shotgun (WGS) entry which is preliminary data.</text>
</comment>
<sequence length="182" mass="20336">MKLFMRTVPWCIMQLAYDDFQTHGSRGSLTKLLLDVRLRLSRKKYGAEEQDASVALREFIMALVEWHLIRRDVIQLGEPPFAQNFQISCGFRLRLVIFGDQHTLARSSSSVSESGDDKSASVATTLGPSTIFGFDEIDGKAAGIEGGDNVDGIQFLNSEIRVQFCIEPCFFLTVGHIIEINC</sequence>
<gene>
    <name evidence="1" type="ORF">AB6A40_000959</name>
</gene>
<evidence type="ECO:0000313" key="2">
    <source>
        <dbReference type="Proteomes" id="UP001608902"/>
    </source>
</evidence>
<protein>
    <submittedName>
        <fullName evidence="1">Uncharacterized protein</fullName>
    </submittedName>
</protein>
<dbReference type="EMBL" id="JBGFUD010000313">
    <property type="protein sequence ID" value="MFH4974250.1"/>
    <property type="molecule type" value="Genomic_DNA"/>
</dbReference>
<reference evidence="1 2" key="1">
    <citation type="submission" date="2024-08" db="EMBL/GenBank/DDBJ databases">
        <title>Gnathostoma spinigerum genome.</title>
        <authorList>
            <person name="Gonzalez-Bertolin B."/>
            <person name="Monzon S."/>
            <person name="Zaballos A."/>
            <person name="Jimenez P."/>
            <person name="Dekumyoy P."/>
            <person name="Varona S."/>
            <person name="Cuesta I."/>
            <person name="Sumanam S."/>
            <person name="Adisakwattana P."/>
            <person name="Gasser R.B."/>
            <person name="Hernandez-Gonzalez A."/>
            <person name="Young N.D."/>
            <person name="Perteguer M.J."/>
        </authorList>
    </citation>
    <scope>NUCLEOTIDE SEQUENCE [LARGE SCALE GENOMIC DNA]</scope>
    <source>
        <strain evidence="1">AL3</strain>
        <tissue evidence="1">Liver</tissue>
    </source>
</reference>
<name>A0ABD6ED61_9BILA</name>
<accession>A0ABD6ED61</accession>
<proteinExistence type="predicted"/>
<keyword evidence="2" id="KW-1185">Reference proteome</keyword>
<evidence type="ECO:0000313" key="1">
    <source>
        <dbReference type="EMBL" id="MFH4974250.1"/>
    </source>
</evidence>
<dbReference type="AlphaFoldDB" id="A0ABD6ED61"/>
<organism evidence="1 2">
    <name type="scientific">Gnathostoma spinigerum</name>
    <dbReference type="NCBI Taxonomy" id="75299"/>
    <lineage>
        <taxon>Eukaryota</taxon>
        <taxon>Metazoa</taxon>
        <taxon>Ecdysozoa</taxon>
        <taxon>Nematoda</taxon>
        <taxon>Chromadorea</taxon>
        <taxon>Rhabditida</taxon>
        <taxon>Spirurina</taxon>
        <taxon>Gnathostomatomorpha</taxon>
        <taxon>Gnathostomatoidea</taxon>
        <taxon>Gnathostomatidae</taxon>
        <taxon>Gnathostoma</taxon>
    </lineage>
</organism>
<dbReference type="Proteomes" id="UP001608902">
    <property type="component" value="Unassembled WGS sequence"/>
</dbReference>